<dbReference type="EMBL" id="CP066308">
    <property type="protein sequence ID" value="QQE74474.1"/>
    <property type="molecule type" value="Genomic_DNA"/>
</dbReference>
<dbReference type="KEGG" id="bcop:JD108_00070"/>
<keyword evidence="4" id="KW-1185">Reference proteome</keyword>
<dbReference type="RefSeq" id="WP_198828053.1">
    <property type="nucleotide sequence ID" value="NZ_CP066308.1"/>
</dbReference>
<dbReference type="Proteomes" id="UP000595847">
    <property type="component" value="Chromosome"/>
</dbReference>
<proteinExistence type="predicted"/>
<dbReference type="AlphaFoldDB" id="A0A7T5JNS1"/>
<evidence type="ECO:0000313" key="1">
    <source>
        <dbReference type="EMBL" id="QQE74474.1"/>
    </source>
</evidence>
<organism evidence="1 3">
    <name type="scientific">Brevibacillus composti</name>
    <dbReference type="NCBI Taxonomy" id="2796470"/>
    <lineage>
        <taxon>Bacteria</taxon>
        <taxon>Bacillati</taxon>
        <taxon>Bacillota</taxon>
        <taxon>Bacilli</taxon>
        <taxon>Bacillales</taxon>
        <taxon>Paenibacillaceae</taxon>
        <taxon>Brevibacillus</taxon>
    </lineage>
</organism>
<name>A0A7T5JNS1_9BACL</name>
<gene>
    <name evidence="1" type="ORF">JD108_00070</name>
    <name evidence="2" type="ORF">KDJ56_00070</name>
</gene>
<dbReference type="Proteomes" id="UP000677234">
    <property type="component" value="Chromosome"/>
</dbReference>
<evidence type="ECO:0000313" key="2">
    <source>
        <dbReference type="EMBL" id="QUO41556.1"/>
    </source>
</evidence>
<evidence type="ECO:0000313" key="3">
    <source>
        <dbReference type="Proteomes" id="UP000595847"/>
    </source>
</evidence>
<accession>A0A7T5JNS1</accession>
<evidence type="ECO:0000313" key="4">
    <source>
        <dbReference type="Proteomes" id="UP000677234"/>
    </source>
</evidence>
<sequence>MLLLEARHDRKLIHRLADAVLCLDVQKPVLFSGTCQEYLDRNEKPKPMREEERLVLETRLSDLLGRLSSLKLEPAEKEEIEKLYRETLKQLKKIKKG</sequence>
<dbReference type="EMBL" id="CP073708">
    <property type="protein sequence ID" value="QUO41556.1"/>
    <property type="molecule type" value="Genomic_DNA"/>
</dbReference>
<protein>
    <submittedName>
        <fullName evidence="1">Uncharacterized protein</fullName>
    </submittedName>
</protein>
<reference evidence="1 3" key="1">
    <citation type="submission" date="2020-12" db="EMBL/GenBank/DDBJ databases">
        <title>strain FJAT-54423T represents a novel species of the genus Brevibacillus.</title>
        <authorList>
            <person name="Tang R."/>
        </authorList>
    </citation>
    <scope>NUCLEOTIDE SEQUENCE [LARGE SCALE GENOMIC DNA]</scope>
    <source>
        <strain evidence="1 3">FJAT-54423</strain>
    </source>
</reference>
<reference evidence="2" key="2">
    <citation type="submission" date="2021-04" db="EMBL/GenBank/DDBJ databases">
        <title>Brevibacillus composti FJAT-54423, complete genome.</title>
        <authorList>
            <person name="Tang R."/>
        </authorList>
    </citation>
    <scope>NUCLEOTIDE SEQUENCE</scope>
    <source>
        <strain evidence="2">FJAT-54424</strain>
    </source>
</reference>